<dbReference type="InterPro" id="IPR027417">
    <property type="entry name" value="P-loop_NTPase"/>
</dbReference>
<dbReference type="EMBL" id="LAZR01026156">
    <property type="protein sequence ID" value="KKL69616.1"/>
    <property type="molecule type" value="Genomic_DNA"/>
</dbReference>
<comment type="caution">
    <text evidence="2">The sequence shown here is derived from an EMBL/GenBank/DDBJ whole genome shotgun (WGS) entry which is preliminary data.</text>
</comment>
<sequence>LIGGNYSGKTELAAQITAGILSSEYPIEGMYPTRPMRVWYISSPKVFFEVQPRIKYYLPTDFIAERTKESSWNCDKFWRMKDGGYLRFISWGTDPDDVEGPTIDVALFDEPSFSSSLHSKVISRVRGDVRRKYYFFTPLGASSTVYDMFETPREPDKISIHYMPIWRNCTCLAGLSEEKLKRLRVPLELSGETHKSDCRCNGGWKTREEIEDYMSQFSGLELKAREWGEWYLLHRRLIPGFERKVHMITRVEALKIWGKRYPVQGSLYIVIDPHSAYPDFVQIWCAMPYGSLICLAELPDFYHGKYKGKRYHDIRGAQTTLEVCGQLKAAVDLIDLPVADMICDPLFGAQTPKDSTINVVTQFNNSLKATGWKHRKFRLINKKTGDDVKSIAAGTRQINDLIAQMNKLTGRPMMLWLEDCENSMYGTENYRKQEDLPDDTKGINEKPEEKHKHPVDLKRYFLASRPRFIPREDVYAAGLHVDDFKQPEATRSTEINYAG</sequence>
<dbReference type="Gene3D" id="3.30.420.280">
    <property type="match status" value="1"/>
</dbReference>
<accession>A0A0F9ETJ1</accession>
<reference evidence="2" key="1">
    <citation type="journal article" date="2015" name="Nature">
        <title>Complex archaea that bridge the gap between prokaryotes and eukaryotes.</title>
        <authorList>
            <person name="Spang A."/>
            <person name="Saw J.H."/>
            <person name="Jorgensen S.L."/>
            <person name="Zaremba-Niedzwiedzka K."/>
            <person name="Martijn J."/>
            <person name="Lind A.E."/>
            <person name="van Eijk R."/>
            <person name="Schleper C."/>
            <person name="Guy L."/>
            <person name="Ettema T.J."/>
        </authorList>
    </citation>
    <scope>NUCLEOTIDE SEQUENCE</scope>
</reference>
<feature type="non-terminal residue" evidence="2">
    <location>
        <position position="1"/>
    </location>
</feature>
<gene>
    <name evidence="2" type="ORF">LCGC14_2113160</name>
</gene>
<dbReference type="AlphaFoldDB" id="A0A0F9ETJ1"/>
<dbReference type="Gene3D" id="3.40.50.300">
    <property type="entry name" value="P-loop containing nucleotide triphosphate hydrolases"/>
    <property type="match status" value="1"/>
</dbReference>
<proteinExistence type="predicted"/>
<organism evidence="2">
    <name type="scientific">marine sediment metagenome</name>
    <dbReference type="NCBI Taxonomy" id="412755"/>
    <lineage>
        <taxon>unclassified sequences</taxon>
        <taxon>metagenomes</taxon>
        <taxon>ecological metagenomes</taxon>
    </lineage>
</organism>
<evidence type="ECO:0000313" key="2">
    <source>
        <dbReference type="EMBL" id="KKL69616.1"/>
    </source>
</evidence>
<protein>
    <recommendedName>
        <fullName evidence="3">Terminase large subunit gp17-like C-terminal domain-containing protein</fullName>
    </recommendedName>
</protein>
<name>A0A0F9ETJ1_9ZZZZ</name>
<evidence type="ECO:0000256" key="1">
    <source>
        <dbReference type="SAM" id="MobiDB-lite"/>
    </source>
</evidence>
<evidence type="ECO:0008006" key="3">
    <source>
        <dbReference type="Google" id="ProtNLM"/>
    </source>
</evidence>
<feature type="region of interest" description="Disordered" evidence="1">
    <location>
        <begin position="431"/>
        <end position="451"/>
    </location>
</feature>